<keyword evidence="1" id="KW-0812">Transmembrane</keyword>
<keyword evidence="1" id="KW-1133">Transmembrane helix</keyword>
<keyword evidence="1" id="KW-0472">Membrane</keyword>
<accession>A0A165JHH8</accession>
<evidence type="ECO:0000313" key="2">
    <source>
        <dbReference type="EMBL" id="KZF26248.1"/>
    </source>
</evidence>
<dbReference type="EMBL" id="KV407454">
    <property type="protein sequence ID" value="KZF26248.1"/>
    <property type="molecule type" value="Genomic_DNA"/>
</dbReference>
<dbReference type="OrthoDB" id="2386090at2759"/>
<protein>
    <submittedName>
        <fullName evidence="2">Uncharacterized protein</fullName>
    </submittedName>
</protein>
<dbReference type="InParanoid" id="A0A165JHH8"/>
<reference evidence="2 3" key="1">
    <citation type="journal article" date="2016" name="Fungal Biol.">
        <title>The genome of Xylona heveae provides a window into fungal endophytism.</title>
        <authorList>
            <person name="Gazis R."/>
            <person name="Kuo A."/>
            <person name="Riley R."/>
            <person name="LaButti K."/>
            <person name="Lipzen A."/>
            <person name="Lin J."/>
            <person name="Amirebrahimi M."/>
            <person name="Hesse C.N."/>
            <person name="Spatafora J.W."/>
            <person name="Henrissat B."/>
            <person name="Hainaut M."/>
            <person name="Grigoriev I.V."/>
            <person name="Hibbett D.S."/>
        </authorList>
    </citation>
    <scope>NUCLEOTIDE SEQUENCE [LARGE SCALE GENOMIC DNA]</scope>
    <source>
        <strain evidence="2 3">TC161</strain>
    </source>
</reference>
<organism evidence="2 3">
    <name type="scientific">Xylona heveae (strain CBS 132557 / TC161)</name>
    <dbReference type="NCBI Taxonomy" id="1328760"/>
    <lineage>
        <taxon>Eukaryota</taxon>
        <taxon>Fungi</taxon>
        <taxon>Dikarya</taxon>
        <taxon>Ascomycota</taxon>
        <taxon>Pezizomycotina</taxon>
        <taxon>Xylonomycetes</taxon>
        <taxon>Xylonales</taxon>
        <taxon>Xylonaceae</taxon>
        <taxon>Xylona</taxon>
    </lineage>
</organism>
<dbReference type="Proteomes" id="UP000076632">
    <property type="component" value="Unassembled WGS sequence"/>
</dbReference>
<feature type="transmembrane region" description="Helical" evidence="1">
    <location>
        <begin position="67"/>
        <end position="88"/>
    </location>
</feature>
<dbReference type="RefSeq" id="XP_018191803.1">
    <property type="nucleotide sequence ID" value="XM_018331511.1"/>
</dbReference>
<dbReference type="AlphaFoldDB" id="A0A165JHH8"/>
<evidence type="ECO:0000313" key="3">
    <source>
        <dbReference type="Proteomes" id="UP000076632"/>
    </source>
</evidence>
<proteinExistence type="predicted"/>
<name>A0A165JHH8_XYLHT</name>
<sequence>MSLHLISRLVSPLRRPAVSYFSIPRISLRRPQALPRVRRYIAPAARQRVGGYPERLLIYHSGTGKSVFIGCLKVTTIFIFGFSTLIIGPMCFQAPDVPNLVAGAIMVGGSIPILFVTYTTAPFVHYVHLQLPMFARASKDVLQRYTQHLPADAKLHFTTMRLIGTSRISTIRLSELKFAKGRAGVANLKRILSKRAQETQSPWWMGKPLTDFYVKQSEGNSRQLGIWENVLHQIRRAS</sequence>
<gene>
    <name evidence="2" type="ORF">L228DRAFT_242688</name>
</gene>
<dbReference type="GeneID" id="28896648"/>
<evidence type="ECO:0000256" key="1">
    <source>
        <dbReference type="SAM" id="Phobius"/>
    </source>
</evidence>
<feature type="transmembrane region" description="Helical" evidence="1">
    <location>
        <begin position="100"/>
        <end position="127"/>
    </location>
</feature>
<keyword evidence="3" id="KW-1185">Reference proteome</keyword>
<dbReference type="OMA" id="PMLFVSY"/>